<name>A0A2C9D6X7_9HYPH</name>
<evidence type="ECO:0000313" key="2">
    <source>
        <dbReference type="Proteomes" id="UP000223606"/>
    </source>
</evidence>
<dbReference type="AlphaFoldDB" id="A0A2C9D6X7"/>
<keyword evidence="2" id="KW-1185">Reference proteome</keyword>
<reference evidence="2" key="1">
    <citation type="submission" date="2017-09" db="EMBL/GenBank/DDBJ databases">
        <title>Genome sequence of Nannocystis excedens DSM 71.</title>
        <authorList>
            <person name="Blom J."/>
        </authorList>
    </citation>
    <scope>NUCLEOTIDE SEQUENCE [LARGE SCALE GENOMIC DNA]</scope>
    <source>
        <strain evidence="2">type strain: E19</strain>
    </source>
</reference>
<protein>
    <submittedName>
        <fullName evidence="1">Uncharacterized protein</fullName>
    </submittedName>
</protein>
<dbReference type="Proteomes" id="UP000223606">
    <property type="component" value="Chromosome 1"/>
</dbReference>
<organism evidence="1 2">
    <name type="scientific">Hartmannibacter diazotrophicus</name>
    <dbReference type="NCBI Taxonomy" id="1482074"/>
    <lineage>
        <taxon>Bacteria</taxon>
        <taxon>Pseudomonadati</taxon>
        <taxon>Pseudomonadota</taxon>
        <taxon>Alphaproteobacteria</taxon>
        <taxon>Hyphomicrobiales</taxon>
        <taxon>Pleomorphomonadaceae</taxon>
        <taxon>Hartmannibacter</taxon>
    </lineage>
</organism>
<dbReference type="KEGG" id="hdi:HDIA_2543"/>
<accession>A0A2C9D6X7</accession>
<dbReference type="RefSeq" id="WP_157775576.1">
    <property type="nucleotide sequence ID" value="NZ_LT960614.1"/>
</dbReference>
<gene>
    <name evidence="1" type="ORF">HDIA_2543</name>
</gene>
<sequence>MAARFFLVGESGDAGAWLVDVRQRTVERIDAEMMAEVREELAMSGELAGVQSGGAAGAIAASESLSAASSHNWGEPVRGGDMAVATESLSAASSHNWGEPVRGGDIAVASESLSAASSHNWGEPVRGGDMAVASESLSVVSPRHWREPIGDRPTA</sequence>
<evidence type="ECO:0000313" key="1">
    <source>
        <dbReference type="EMBL" id="SON56084.1"/>
    </source>
</evidence>
<proteinExistence type="predicted"/>
<dbReference type="EMBL" id="LT960614">
    <property type="protein sequence ID" value="SON56084.1"/>
    <property type="molecule type" value="Genomic_DNA"/>
</dbReference>